<name>A0ABW7EYV5_9BURK</name>
<evidence type="ECO:0000313" key="3">
    <source>
        <dbReference type="Proteomes" id="UP001606210"/>
    </source>
</evidence>
<keyword evidence="1" id="KW-0732">Signal</keyword>
<evidence type="ECO:0000313" key="2">
    <source>
        <dbReference type="EMBL" id="MFG6429493.1"/>
    </source>
</evidence>
<feature type="chain" id="PRO_5045655874" evidence="1">
    <location>
        <begin position="30"/>
        <end position="365"/>
    </location>
</feature>
<dbReference type="Proteomes" id="UP001606210">
    <property type="component" value="Unassembled WGS sequence"/>
</dbReference>
<evidence type="ECO:0000256" key="1">
    <source>
        <dbReference type="SAM" id="SignalP"/>
    </source>
</evidence>
<dbReference type="InterPro" id="IPR013424">
    <property type="entry name" value="Ice-binding_C"/>
</dbReference>
<accession>A0ABW7EYV5</accession>
<sequence>MKHRSIPFKRMALSAVFVAAAALGTGTNAAIMTGPDNGELFLVVMDPVTAKMSYTLDLGISAKDFWATAQQDVGASLFRTLDPTTDSAFQTFMNAADLATTSWMLLGFAVDQSDETNRTAFTTLTNNGSVAKQTISYDGMRSLRSPALAGTSAVLTSTTISTLNGATNADILASTHDTADHGSAVASKDAGNSLTYFSRNTSFGDSASGSGDGSCFLNFQVCAGNPIGTSSWFYRLTPTLVDPADPAAGIDDVSVTHDEFDNLGGDGYWGFIKDPTSSKHFLSYTLAGANPTVLTSTDAGRFRLSTIDYSAQSGGARLIGGLAADDVAFQLGTVSAVPEPESWGLMLGGLAMLVGARRLRRARQG</sequence>
<reference evidence="2 3" key="1">
    <citation type="submission" date="2024-08" db="EMBL/GenBank/DDBJ databases">
        <authorList>
            <person name="Lu H."/>
        </authorList>
    </citation>
    <scope>NUCLEOTIDE SEQUENCE [LARGE SCALE GENOMIC DNA]</scope>
    <source>
        <strain evidence="2 3">LYH14W</strain>
    </source>
</reference>
<dbReference type="EMBL" id="JBIGHV010000002">
    <property type="protein sequence ID" value="MFG6429493.1"/>
    <property type="molecule type" value="Genomic_DNA"/>
</dbReference>
<keyword evidence="3" id="KW-1185">Reference proteome</keyword>
<comment type="caution">
    <text evidence="2">The sequence shown here is derived from an EMBL/GenBank/DDBJ whole genome shotgun (WGS) entry which is preliminary data.</text>
</comment>
<gene>
    <name evidence="2" type="ORF">ACG00Y_06205</name>
</gene>
<feature type="signal peptide" evidence="1">
    <location>
        <begin position="1"/>
        <end position="29"/>
    </location>
</feature>
<protein>
    <submittedName>
        <fullName evidence="2">PEP-CTERM sorting domain-containing protein</fullName>
    </submittedName>
</protein>
<dbReference type="RefSeq" id="WP_394476980.1">
    <property type="nucleotide sequence ID" value="NZ_JBIGHV010000002.1"/>
</dbReference>
<dbReference type="NCBIfam" id="TIGR02595">
    <property type="entry name" value="PEP_CTERM"/>
    <property type="match status" value="1"/>
</dbReference>
<organism evidence="2 3">
    <name type="scientific">Pelomonas parva</name>
    <dbReference type="NCBI Taxonomy" id="3299032"/>
    <lineage>
        <taxon>Bacteria</taxon>
        <taxon>Pseudomonadati</taxon>
        <taxon>Pseudomonadota</taxon>
        <taxon>Betaproteobacteria</taxon>
        <taxon>Burkholderiales</taxon>
        <taxon>Sphaerotilaceae</taxon>
        <taxon>Roseateles</taxon>
    </lineage>
</organism>
<proteinExistence type="predicted"/>